<protein>
    <submittedName>
        <fullName evidence="1">Uncharacterized protein</fullName>
    </submittedName>
</protein>
<dbReference type="RefSeq" id="WP_307238751.1">
    <property type="nucleotide sequence ID" value="NZ_JAUSQZ010000001.1"/>
</dbReference>
<reference evidence="1 2" key="1">
    <citation type="submission" date="2023-07" db="EMBL/GenBank/DDBJ databases">
        <title>Sequencing the genomes of 1000 actinobacteria strains.</title>
        <authorList>
            <person name="Klenk H.-P."/>
        </authorList>
    </citation>
    <scope>NUCLEOTIDE SEQUENCE [LARGE SCALE GENOMIC DNA]</scope>
    <source>
        <strain evidence="1 2">DSM 44388</strain>
    </source>
</reference>
<evidence type="ECO:0000313" key="2">
    <source>
        <dbReference type="Proteomes" id="UP001235712"/>
    </source>
</evidence>
<gene>
    <name evidence="1" type="ORF">J2S57_000956</name>
</gene>
<accession>A0ABT9NXQ9</accession>
<proteinExistence type="predicted"/>
<sequence>MTESSKPGGAEFFVPAEVERLVRQYADHSGLSAQEEIGRAVRVLSAVHSLSYKETYWLRKWHESEAARLNAGQGPLDYEYLYELAERIDAEPDKPAGD</sequence>
<keyword evidence="2" id="KW-1185">Reference proteome</keyword>
<dbReference type="Proteomes" id="UP001235712">
    <property type="component" value="Unassembled WGS sequence"/>
</dbReference>
<comment type="caution">
    <text evidence="1">The sequence shown here is derived from an EMBL/GenBank/DDBJ whole genome shotgun (WGS) entry which is preliminary data.</text>
</comment>
<name>A0ABT9NXQ9_9ACTN</name>
<dbReference type="EMBL" id="JAUSQZ010000001">
    <property type="protein sequence ID" value="MDP9825207.1"/>
    <property type="molecule type" value="Genomic_DNA"/>
</dbReference>
<evidence type="ECO:0000313" key="1">
    <source>
        <dbReference type="EMBL" id="MDP9825207.1"/>
    </source>
</evidence>
<organism evidence="1 2">
    <name type="scientific">Kineosporia succinea</name>
    <dbReference type="NCBI Taxonomy" id="84632"/>
    <lineage>
        <taxon>Bacteria</taxon>
        <taxon>Bacillati</taxon>
        <taxon>Actinomycetota</taxon>
        <taxon>Actinomycetes</taxon>
        <taxon>Kineosporiales</taxon>
        <taxon>Kineosporiaceae</taxon>
        <taxon>Kineosporia</taxon>
    </lineage>
</organism>